<evidence type="ECO:0000256" key="5">
    <source>
        <dbReference type="PIRSR" id="PIRSR001227-2"/>
    </source>
</evidence>
<dbReference type="InterPro" id="IPR023343">
    <property type="entry name" value="Penicillin_amidase_dom1"/>
</dbReference>
<sequence length="768" mass="83834">MADASPVRSDAFLTATDIWRDAWGIPHIRAANDRDAFAGLGFAHAQDRLWHMEMMRRKAVGRWAEWVGESGVASDRLARIVGAEAAALRDFAALGDEAQSMLEAYAAGVNAFLALPGELPLEYRLLGAAPERWEPWHSIAVMRQIGFLMGSVWMKLLRAAALPVLGPEHVGKLRYDDGGCELLCTPWAAEAARPGMPLAELREAIADLLRTGAPDLTAGGSNNWALSGTRTASGRPVLMGDPHRELEVPAMYSQAHIAGATFDAIGLTVPGVPGFPHVAHNGAVAWCVTVSFMDLHDLYLEVFREDGLEVRTPGGWEAVRQRRETIRVRGRDDVALTVTETRHGPVIAGDPRSGHALALRSAQFDAPDRSFDCLPRMLRAGGVEALREATRGWGLIDHNMVAADTAGAIAHWVRAIVPDRPRANGWLPVPGWVAEHDWRGEVPFEHMPHQIDPSSGIIVTANNRVVADRGWPYLSTDCHPPHRARRIVARLEALERPDMGAMEAIFGDVESLPARLFRDRLIPLDLSGPVAALRDRIVAWDGAMRGASEEAAAYSRLRLHATRLVARLSSLSDPLPHHGSLMASSAILTHLWWAVPTLLRDDDTALLGGQDWAGVLREALEETAGDGADGAAWETLHVPRPRHPLSSLFPDSAALLDPPCAPVGGDCDTVMATGYHAGEGLRATYSSLARYAFEPGDWDACRWIVFQGVSGHHDSRHRSDQNKIWASVEMVPMLYRWDRIASLATSRTSLRPRSDARSRPSSPPSARD</sequence>
<dbReference type="Pfam" id="PF01804">
    <property type="entry name" value="Penicil_amidase"/>
    <property type="match status" value="1"/>
</dbReference>
<keyword evidence="3" id="KW-0865">Zymogen</keyword>
<evidence type="ECO:0000256" key="3">
    <source>
        <dbReference type="ARBA" id="ARBA00023145"/>
    </source>
</evidence>
<dbReference type="Gene3D" id="1.10.1400.10">
    <property type="match status" value="1"/>
</dbReference>
<comment type="similarity">
    <text evidence="1">Belongs to the peptidase S45 family.</text>
</comment>
<dbReference type="GO" id="GO:0017000">
    <property type="term" value="P:antibiotic biosynthetic process"/>
    <property type="evidence" value="ECO:0007669"/>
    <property type="project" value="InterPro"/>
</dbReference>
<dbReference type="InterPro" id="IPR029055">
    <property type="entry name" value="Ntn_hydrolases_N"/>
</dbReference>
<dbReference type="AlphaFoldDB" id="A0A840YMW8"/>
<evidence type="ECO:0000256" key="2">
    <source>
        <dbReference type="ARBA" id="ARBA00022801"/>
    </source>
</evidence>
<proteinExistence type="inferred from homology"/>
<organism evidence="7 8">
    <name type="scientific">Muricoccus pecuniae</name>
    <dbReference type="NCBI Taxonomy" id="693023"/>
    <lineage>
        <taxon>Bacteria</taxon>
        <taxon>Pseudomonadati</taxon>
        <taxon>Pseudomonadota</taxon>
        <taxon>Alphaproteobacteria</taxon>
        <taxon>Acetobacterales</taxon>
        <taxon>Roseomonadaceae</taxon>
        <taxon>Muricoccus</taxon>
    </lineage>
</organism>
<keyword evidence="5" id="KW-0479">Metal-binding</keyword>
<evidence type="ECO:0000256" key="6">
    <source>
        <dbReference type="SAM" id="MobiDB-lite"/>
    </source>
</evidence>
<dbReference type="Proteomes" id="UP000580654">
    <property type="component" value="Unassembled WGS sequence"/>
</dbReference>
<comment type="caution">
    <text evidence="7">The sequence shown here is derived from an EMBL/GenBank/DDBJ whole genome shotgun (WGS) entry which is preliminary data.</text>
</comment>
<feature type="binding site" evidence="5">
    <location>
        <position position="294"/>
    </location>
    <ligand>
        <name>Ca(2+)</name>
        <dbReference type="ChEBI" id="CHEBI:29108"/>
    </ligand>
</feature>
<evidence type="ECO:0000313" key="8">
    <source>
        <dbReference type="Proteomes" id="UP000580654"/>
    </source>
</evidence>
<keyword evidence="5" id="KW-0106">Calcium</keyword>
<dbReference type="RefSeq" id="WP_184521899.1">
    <property type="nucleotide sequence ID" value="NZ_JACIJD010000047.1"/>
</dbReference>
<dbReference type="Gene3D" id="1.10.10.2580">
    <property type="entry name" value="Penicillin Acylase III, Chain A, Domain 2"/>
    <property type="match status" value="1"/>
</dbReference>
<accession>A0A840YMW8</accession>
<dbReference type="PIRSF" id="PIRSF001227">
    <property type="entry name" value="Pen_acylase"/>
    <property type="match status" value="1"/>
</dbReference>
<feature type="region of interest" description="Disordered" evidence="6">
    <location>
        <begin position="748"/>
        <end position="768"/>
    </location>
</feature>
<dbReference type="CDD" id="cd03747">
    <property type="entry name" value="Ntn_PGA_like"/>
    <property type="match status" value="1"/>
</dbReference>
<dbReference type="SUPFAM" id="SSF56235">
    <property type="entry name" value="N-terminal nucleophile aminohydrolases (Ntn hydrolases)"/>
    <property type="match status" value="1"/>
</dbReference>
<dbReference type="EMBL" id="JACIJD010000047">
    <property type="protein sequence ID" value="MBB5696493.1"/>
    <property type="molecule type" value="Genomic_DNA"/>
</dbReference>
<dbReference type="PANTHER" id="PTHR34218:SF4">
    <property type="entry name" value="ACYL-HOMOSERINE LACTONE ACYLASE QUIP"/>
    <property type="match status" value="1"/>
</dbReference>
<evidence type="ECO:0000313" key="7">
    <source>
        <dbReference type="EMBL" id="MBB5696493.1"/>
    </source>
</evidence>
<evidence type="ECO:0000256" key="4">
    <source>
        <dbReference type="PIRSR" id="PIRSR001227-1"/>
    </source>
</evidence>
<dbReference type="InterPro" id="IPR043146">
    <property type="entry name" value="Penicillin_amidase_N_B-knob"/>
</dbReference>
<feature type="binding site" evidence="5">
    <location>
        <position position="297"/>
    </location>
    <ligand>
        <name>Ca(2+)</name>
        <dbReference type="ChEBI" id="CHEBI:29108"/>
    </ligand>
</feature>
<evidence type="ECO:0000256" key="1">
    <source>
        <dbReference type="ARBA" id="ARBA00006586"/>
    </source>
</evidence>
<dbReference type="GO" id="GO:0046872">
    <property type="term" value="F:metal ion binding"/>
    <property type="evidence" value="ECO:0007669"/>
    <property type="project" value="UniProtKB-KW"/>
</dbReference>
<dbReference type="Gene3D" id="3.60.20.10">
    <property type="entry name" value="Glutamine Phosphoribosylpyrophosphate, subunit 1, domain 1"/>
    <property type="match status" value="1"/>
</dbReference>
<reference evidence="7 8" key="1">
    <citation type="submission" date="2020-08" db="EMBL/GenBank/DDBJ databases">
        <title>Genomic Encyclopedia of Type Strains, Phase IV (KMG-IV): sequencing the most valuable type-strain genomes for metagenomic binning, comparative biology and taxonomic classification.</title>
        <authorList>
            <person name="Goeker M."/>
        </authorList>
    </citation>
    <scope>NUCLEOTIDE SEQUENCE [LARGE SCALE GENOMIC DNA]</scope>
    <source>
        <strain evidence="7 8">DSM 25622</strain>
    </source>
</reference>
<comment type="cofactor">
    <cofactor evidence="5">
        <name>Ca(2+)</name>
        <dbReference type="ChEBI" id="CHEBI:29108"/>
    </cofactor>
    <text evidence="5">Binds 1 Ca(2+) ion per dimer.</text>
</comment>
<keyword evidence="2 7" id="KW-0378">Hydrolase</keyword>
<dbReference type="PANTHER" id="PTHR34218">
    <property type="entry name" value="PEPTIDASE S45 PENICILLIN AMIDASE"/>
    <property type="match status" value="1"/>
</dbReference>
<dbReference type="InterPro" id="IPR002692">
    <property type="entry name" value="S45"/>
</dbReference>
<feature type="active site" description="Nucleophile" evidence="4">
    <location>
        <position position="221"/>
    </location>
</feature>
<protein>
    <submittedName>
        <fullName evidence="7">Penicillin amidase</fullName>
        <ecNumber evidence="7">3.5.1.11</ecNumber>
    </submittedName>
</protein>
<dbReference type="InterPro" id="IPR043147">
    <property type="entry name" value="Penicillin_amidase_A-knob"/>
</dbReference>
<dbReference type="Gene3D" id="2.30.120.10">
    <property type="match status" value="1"/>
</dbReference>
<dbReference type="GO" id="GO:0008953">
    <property type="term" value="F:penicillin amidase activity"/>
    <property type="evidence" value="ECO:0007669"/>
    <property type="project" value="UniProtKB-EC"/>
</dbReference>
<keyword evidence="8" id="KW-1185">Reference proteome</keyword>
<name>A0A840YMW8_9PROT</name>
<dbReference type="EC" id="3.5.1.11" evidence="7"/>
<dbReference type="Gene3D" id="1.10.439.10">
    <property type="entry name" value="Penicillin Amidohydrolase, domain 1"/>
    <property type="match status" value="1"/>
</dbReference>
<gene>
    <name evidence="7" type="ORF">FHS87_004564</name>
</gene>
<dbReference type="InterPro" id="IPR014395">
    <property type="entry name" value="Pen/GL7ACA/AHL_acylase"/>
</dbReference>